<evidence type="ECO:0000256" key="2">
    <source>
        <dbReference type="ARBA" id="ARBA00022516"/>
    </source>
</evidence>
<feature type="domain" description="Glycerol-3-phosphate dehydrogenase NAD-dependent C-terminal" evidence="14">
    <location>
        <begin position="180"/>
        <end position="315"/>
    </location>
</feature>
<proteinExistence type="inferred from homology"/>
<dbReference type="InterPro" id="IPR008927">
    <property type="entry name" value="6-PGluconate_DH-like_C_sf"/>
</dbReference>
<feature type="active site" description="Proton acceptor" evidence="8">
    <location>
        <position position="191"/>
    </location>
</feature>
<feature type="binding site" evidence="9">
    <location>
        <position position="104"/>
    </location>
    <ligand>
        <name>substrate</name>
    </ligand>
</feature>
<protein>
    <recommendedName>
        <fullName evidence="12">Glycerol-3-phosphate dehydrogenase</fullName>
        <ecNumber evidence="12">1.1.1.94</ecNumber>
    </recommendedName>
</protein>
<dbReference type="GO" id="GO:0005975">
    <property type="term" value="P:carbohydrate metabolic process"/>
    <property type="evidence" value="ECO:0007669"/>
    <property type="project" value="InterPro"/>
</dbReference>
<evidence type="ECO:0000256" key="5">
    <source>
        <dbReference type="ARBA" id="ARBA00023098"/>
    </source>
</evidence>
<keyword evidence="7" id="KW-1208">Phospholipid metabolism</keyword>
<geneLocation type="plasmid" evidence="15">
    <name>2</name>
</geneLocation>
<feature type="binding site" evidence="10">
    <location>
        <position position="81"/>
    </location>
    <ligand>
        <name>NAD(+)</name>
        <dbReference type="ChEBI" id="CHEBI:57540"/>
    </ligand>
</feature>
<dbReference type="EMBL" id="LR214939">
    <property type="protein sequence ID" value="VEU56193.1"/>
    <property type="molecule type" value="Genomic_DNA"/>
</dbReference>
<dbReference type="InterPro" id="IPR006168">
    <property type="entry name" value="G3P_DH_NAD-dep"/>
</dbReference>
<evidence type="ECO:0000256" key="4">
    <source>
        <dbReference type="ARBA" id="ARBA00023027"/>
    </source>
</evidence>
<organism evidence="15">
    <name type="scientific">Metamycoplasma salivarium</name>
    <name type="common">Mycoplasma salivarium</name>
    <dbReference type="NCBI Taxonomy" id="2124"/>
    <lineage>
        <taxon>Bacteria</taxon>
        <taxon>Bacillati</taxon>
        <taxon>Mycoplasmatota</taxon>
        <taxon>Mycoplasmoidales</taxon>
        <taxon>Metamycoplasmataceae</taxon>
        <taxon>Metamycoplasma</taxon>
    </lineage>
</organism>
<dbReference type="PANTHER" id="PTHR11728:SF1">
    <property type="entry name" value="GLYCEROL-3-PHOSPHATE DEHYDROGENASE [NAD(+)] 2, CHLOROPLASTIC"/>
    <property type="match status" value="1"/>
</dbReference>
<dbReference type="Pfam" id="PF07479">
    <property type="entry name" value="NAD_Gly3P_dh_C"/>
    <property type="match status" value="1"/>
</dbReference>
<dbReference type="AlphaFoldDB" id="A0A448ZY93"/>
<dbReference type="RefSeq" id="WP_024544062.1">
    <property type="nucleotide sequence ID" value="NZ_BPLX01000001.1"/>
</dbReference>
<keyword evidence="3 11" id="KW-0560">Oxidoreductase</keyword>
<dbReference type="Pfam" id="PF01210">
    <property type="entry name" value="NAD_Gly3P_dh_N"/>
    <property type="match status" value="1"/>
</dbReference>
<dbReference type="NCBIfam" id="NF000940">
    <property type="entry name" value="PRK00094.1-2"/>
    <property type="match status" value="1"/>
</dbReference>
<dbReference type="GO" id="GO:0046168">
    <property type="term" value="P:glycerol-3-phosphate catabolic process"/>
    <property type="evidence" value="ECO:0007669"/>
    <property type="project" value="InterPro"/>
</dbReference>
<feature type="binding site" evidence="10">
    <location>
        <begin position="8"/>
        <end position="13"/>
    </location>
    <ligand>
        <name>NAD(+)</name>
        <dbReference type="ChEBI" id="CHEBI:57540"/>
    </ligand>
</feature>
<dbReference type="PROSITE" id="PS51257">
    <property type="entry name" value="PROKAR_LIPOPROTEIN"/>
    <property type="match status" value="1"/>
</dbReference>
<keyword evidence="4 10" id="KW-0520">NAD</keyword>
<dbReference type="GO" id="GO:0005829">
    <property type="term" value="C:cytosol"/>
    <property type="evidence" value="ECO:0007669"/>
    <property type="project" value="TreeGrafter"/>
</dbReference>
<evidence type="ECO:0000256" key="12">
    <source>
        <dbReference type="RuleBase" id="RU000439"/>
    </source>
</evidence>
<accession>A0A448ZY93</accession>
<comment type="catalytic activity">
    <reaction evidence="12">
        <text>sn-glycerol 3-phosphate + NADP(+) = dihydroxyacetone phosphate + NADPH + H(+)</text>
        <dbReference type="Rhea" id="RHEA:11096"/>
        <dbReference type="ChEBI" id="CHEBI:15378"/>
        <dbReference type="ChEBI" id="CHEBI:57597"/>
        <dbReference type="ChEBI" id="CHEBI:57642"/>
        <dbReference type="ChEBI" id="CHEBI:57783"/>
        <dbReference type="ChEBI" id="CHEBI:58349"/>
        <dbReference type="EC" id="1.1.1.94"/>
    </reaction>
</comment>
<keyword evidence="6" id="KW-0594">Phospholipid biosynthesis</keyword>
<evidence type="ECO:0000256" key="1">
    <source>
        <dbReference type="ARBA" id="ARBA00011009"/>
    </source>
</evidence>
<evidence type="ECO:0000256" key="3">
    <source>
        <dbReference type="ARBA" id="ARBA00023002"/>
    </source>
</evidence>
<dbReference type="GO" id="GO:0051287">
    <property type="term" value="F:NAD binding"/>
    <property type="evidence" value="ECO:0007669"/>
    <property type="project" value="InterPro"/>
</dbReference>
<evidence type="ECO:0000256" key="10">
    <source>
        <dbReference type="PIRSR" id="PIRSR000114-3"/>
    </source>
</evidence>
<feature type="domain" description="Glycerol-3-phosphate dehydrogenase NAD-dependent N-terminal" evidence="13">
    <location>
        <begin position="3"/>
        <end position="151"/>
    </location>
</feature>
<evidence type="ECO:0000259" key="14">
    <source>
        <dbReference type="Pfam" id="PF07479"/>
    </source>
</evidence>
<dbReference type="InterPro" id="IPR006109">
    <property type="entry name" value="G3P_DH_NAD-dep_C"/>
</dbReference>
<evidence type="ECO:0000256" key="11">
    <source>
        <dbReference type="RuleBase" id="RU000437"/>
    </source>
</evidence>
<keyword evidence="15" id="KW-0614">Plasmid</keyword>
<evidence type="ECO:0000256" key="9">
    <source>
        <dbReference type="PIRSR" id="PIRSR000114-2"/>
    </source>
</evidence>
<dbReference type="InterPro" id="IPR011128">
    <property type="entry name" value="G3P_DH_NAD-dep_N"/>
</dbReference>
<name>A0A448ZY93_METSV</name>
<feature type="binding site" evidence="9">
    <location>
        <begin position="255"/>
        <end position="256"/>
    </location>
    <ligand>
        <name>substrate</name>
    </ligand>
</feature>
<evidence type="ECO:0000256" key="8">
    <source>
        <dbReference type="PIRSR" id="PIRSR000114-1"/>
    </source>
</evidence>
<dbReference type="PRINTS" id="PR00077">
    <property type="entry name" value="GPDHDRGNASE"/>
</dbReference>
<sequence>MAKITIIGSGAMGSACANILVDNRHDVTIYGIDQNELDDLQNGKNSKYFGDIELNKFKTTSNLKEALDKTEFVVLAIPTKFIASVYQDILNNLNSKVVIINVCKGFWPNTTKSLHAMLKIKAKNNEKIVDVVSLIGPSFAIEIVKRAITFVDAVGNNILYIQIVQNLFSNDYFKILVQTDVKGAEIGSIYKNIIAIASGMLVGLGYNINTQAALITMSLREIKKYCNYKKAKISTIYGLCGLGDLILTSTSDKSRNFSYGMNLALNKPYENITVEGVASIKNIYENICKKNILHLPIVTMLYEVIFLHKEPQKSVNELIKFAPERE</sequence>
<feature type="binding site" evidence="10">
    <location>
        <position position="255"/>
    </location>
    <ligand>
        <name>NAD(+)</name>
        <dbReference type="ChEBI" id="CHEBI:57540"/>
    </ligand>
</feature>
<evidence type="ECO:0000256" key="7">
    <source>
        <dbReference type="ARBA" id="ARBA00023264"/>
    </source>
</evidence>
<keyword evidence="5" id="KW-0443">Lipid metabolism</keyword>
<gene>
    <name evidence="15" type="primary">gpsA_2</name>
    <name evidence="15" type="ORF">NCTC10113_01081</name>
</gene>
<dbReference type="GO" id="GO:0141153">
    <property type="term" value="F:glycerol-3-phosphate dehydrogenase (NADP+) activity"/>
    <property type="evidence" value="ECO:0007669"/>
    <property type="project" value="RHEA"/>
</dbReference>
<evidence type="ECO:0000256" key="6">
    <source>
        <dbReference type="ARBA" id="ARBA00023209"/>
    </source>
</evidence>
<dbReference type="SUPFAM" id="SSF48179">
    <property type="entry name" value="6-phosphogluconate dehydrogenase C-terminal domain-like"/>
    <property type="match status" value="1"/>
</dbReference>
<evidence type="ECO:0000259" key="13">
    <source>
        <dbReference type="Pfam" id="PF01210"/>
    </source>
</evidence>
<dbReference type="Gene3D" id="3.40.50.720">
    <property type="entry name" value="NAD(P)-binding Rossmann-like Domain"/>
    <property type="match status" value="1"/>
</dbReference>
<dbReference type="InterPro" id="IPR013328">
    <property type="entry name" value="6PGD_dom2"/>
</dbReference>
<evidence type="ECO:0000313" key="15">
    <source>
        <dbReference type="EMBL" id="VEU56193.1"/>
    </source>
</evidence>
<feature type="binding site" evidence="10">
    <location>
        <position position="140"/>
    </location>
    <ligand>
        <name>NAD(+)</name>
        <dbReference type="ChEBI" id="CHEBI:57540"/>
    </ligand>
</feature>
<dbReference type="EC" id="1.1.1.94" evidence="12"/>
<dbReference type="GO" id="GO:0008654">
    <property type="term" value="P:phospholipid biosynthetic process"/>
    <property type="evidence" value="ECO:0007669"/>
    <property type="project" value="UniProtKB-KW"/>
</dbReference>
<reference evidence="15" key="1">
    <citation type="submission" date="2019-01" db="EMBL/GenBank/DDBJ databases">
        <authorList>
            <consortium name="Pathogen Informatics"/>
        </authorList>
    </citation>
    <scope>NUCLEOTIDE SEQUENCE [LARGE SCALE GENOMIC DNA]</scope>
    <source>
        <strain evidence="15">NCTC10113</strain>
    </source>
</reference>
<dbReference type="Gene3D" id="1.10.1040.10">
    <property type="entry name" value="N-(1-d-carboxylethyl)-l-norvaline Dehydrogenase, domain 2"/>
    <property type="match status" value="1"/>
</dbReference>
<keyword evidence="2" id="KW-0444">Lipid biosynthesis</keyword>
<comment type="similarity">
    <text evidence="1 11">Belongs to the NAD-dependent glycerol-3-phosphate dehydrogenase family.</text>
</comment>
<dbReference type="PIRSF" id="PIRSF000114">
    <property type="entry name" value="Glycerol-3-P_dh"/>
    <property type="match status" value="1"/>
</dbReference>
<dbReference type="SUPFAM" id="SSF51735">
    <property type="entry name" value="NAD(P)-binding Rossmann-fold domains"/>
    <property type="match status" value="1"/>
</dbReference>
<dbReference type="PANTHER" id="PTHR11728">
    <property type="entry name" value="GLYCEROL-3-PHOSPHATE DEHYDROGENASE"/>
    <property type="match status" value="1"/>
</dbReference>
<dbReference type="InterPro" id="IPR036291">
    <property type="entry name" value="NAD(P)-bd_dom_sf"/>
</dbReference>